<sequence length="127" mass="14646">MPSDIAKRREVINFAEKFALFSEQWQPKVVAELNDYQFKIVRITGDFVWHDHPETDEAFIVLDGELRIDLRDRSVVLGPGEMFVVPKGTEHKPFARQEVKMLLIEPRGTLNTGHEGGERTAKNDVWI</sequence>
<dbReference type="PANTHER" id="PTHR36114:SF1">
    <property type="entry name" value="16.7 KDA PROTEIN IN WHIE LOCUS"/>
    <property type="match status" value="1"/>
</dbReference>
<dbReference type="OrthoDB" id="9794183at2"/>
<dbReference type="Pfam" id="PF07883">
    <property type="entry name" value="Cupin_2"/>
    <property type="match status" value="1"/>
</dbReference>
<dbReference type="InterPro" id="IPR013096">
    <property type="entry name" value="Cupin_2"/>
</dbReference>
<dbReference type="RefSeq" id="WP_147151928.1">
    <property type="nucleotide sequence ID" value="NZ_BKAJ01000082.1"/>
</dbReference>
<dbReference type="InterPro" id="IPR052044">
    <property type="entry name" value="PKS_Associated_Protein"/>
</dbReference>
<dbReference type="PANTHER" id="PTHR36114">
    <property type="entry name" value="16.7 KDA PROTEIN IN WHIE LOCUS"/>
    <property type="match status" value="1"/>
</dbReference>
<dbReference type="Gene3D" id="2.60.120.10">
    <property type="entry name" value="Jelly Rolls"/>
    <property type="match status" value="1"/>
</dbReference>
<dbReference type="AlphaFoldDB" id="A0A512NF35"/>
<evidence type="ECO:0000313" key="2">
    <source>
        <dbReference type="EMBL" id="GEP57532.1"/>
    </source>
</evidence>
<gene>
    <name evidence="2" type="ORF">RSO01_46980</name>
</gene>
<organism evidence="2 3">
    <name type="scientific">Reyranella soli</name>
    <dbReference type="NCBI Taxonomy" id="1230389"/>
    <lineage>
        <taxon>Bacteria</taxon>
        <taxon>Pseudomonadati</taxon>
        <taxon>Pseudomonadota</taxon>
        <taxon>Alphaproteobacteria</taxon>
        <taxon>Hyphomicrobiales</taxon>
        <taxon>Reyranellaceae</taxon>
        <taxon>Reyranella</taxon>
    </lineage>
</organism>
<evidence type="ECO:0000313" key="3">
    <source>
        <dbReference type="Proteomes" id="UP000321058"/>
    </source>
</evidence>
<protein>
    <submittedName>
        <fullName evidence="2">Cupin</fullName>
    </submittedName>
</protein>
<dbReference type="InterPro" id="IPR014710">
    <property type="entry name" value="RmlC-like_jellyroll"/>
</dbReference>
<proteinExistence type="predicted"/>
<keyword evidence="3" id="KW-1185">Reference proteome</keyword>
<name>A0A512NF35_9HYPH</name>
<dbReference type="EMBL" id="BKAJ01000082">
    <property type="protein sequence ID" value="GEP57532.1"/>
    <property type="molecule type" value="Genomic_DNA"/>
</dbReference>
<dbReference type="InterPro" id="IPR000595">
    <property type="entry name" value="cNMP-bd_dom"/>
</dbReference>
<dbReference type="SUPFAM" id="SSF51182">
    <property type="entry name" value="RmlC-like cupins"/>
    <property type="match status" value="1"/>
</dbReference>
<evidence type="ECO:0000259" key="1">
    <source>
        <dbReference type="PROSITE" id="PS50042"/>
    </source>
</evidence>
<dbReference type="CDD" id="cd02226">
    <property type="entry name" value="cupin_YdbB-like"/>
    <property type="match status" value="1"/>
</dbReference>
<dbReference type="Proteomes" id="UP000321058">
    <property type="component" value="Unassembled WGS sequence"/>
</dbReference>
<reference evidence="2 3" key="1">
    <citation type="submission" date="2019-07" db="EMBL/GenBank/DDBJ databases">
        <title>Whole genome shotgun sequence of Reyranella soli NBRC 108950.</title>
        <authorList>
            <person name="Hosoyama A."/>
            <person name="Uohara A."/>
            <person name="Ohji S."/>
            <person name="Ichikawa N."/>
        </authorList>
    </citation>
    <scope>NUCLEOTIDE SEQUENCE [LARGE SCALE GENOMIC DNA]</scope>
    <source>
        <strain evidence="2 3">NBRC 108950</strain>
    </source>
</reference>
<dbReference type="PROSITE" id="PS50042">
    <property type="entry name" value="CNMP_BINDING_3"/>
    <property type="match status" value="1"/>
</dbReference>
<feature type="domain" description="Cyclic nucleotide-binding" evidence="1">
    <location>
        <begin position="17"/>
        <end position="83"/>
    </location>
</feature>
<dbReference type="InterPro" id="IPR011051">
    <property type="entry name" value="RmlC_Cupin_sf"/>
</dbReference>
<comment type="caution">
    <text evidence="2">The sequence shown here is derived from an EMBL/GenBank/DDBJ whole genome shotgun (WGS) entry which is preliminary data.</text>
</comment>
<accession>A0A512NF35</accession>